<protein>
    <submittedName>
        <fullName evidence="1">Uncharacterized protein</fullName>
    </submittedName>
</protein>
<accession>A0A0D8HDY5</accession>
<evidence type="ECO:0000313" key="1">
    <source>
        <dbReference type="EMBL" id="KJF16170.1"/>
    </source>
</evidence>
<sequence length="147" mass="16450">MVTISFRAVFRFLDGFSVSMESQGYRKLGTDHRGSNSPRFDWLDILWASYAKEYSADNICSCVGHACGLLGRCLDRSFGANRTSGDSHRQFSLLPGYFSLGSDNSIGYLSTDNDKNRKHLANPLESDLPGQSDILLRFHSGESRMLR</sequence>
<dbReference type="Proteomes" id="UP000032360">
    <property type="component" value="Unassembled WGS sequence"/>
</dbReference>
<dbReference type="STRING" id="1280514.AXFE_29710"/>
<keyword evidence="2" id="KW-1185">Reference proteome</keyword>
<dbReference type="AlphaFoldDB" id="A0A0D8HDY5"/>
<gene>
    <name evidence="1" type="ORF">AXFE_29710</name>
</gene>
<reference evidence="1 2" key="1">
    <citation type="submission" date="2015-01" db="EMBL/GenBank/DDBJ databases">
        <title>Draft genome of the acidophilic iron oxidizer Acidithrix ferrooxidans strain Py-F3.</title>
        <authorList>
            <person name="Poehlein A."/>
            <person name="Eisen S."/>
            <person name="Schloemann M."/>
            <person name="Johnson B.D."/>
            <person name="Daniel R."/>
            <person name="Muehling M."/>
        </authorList>
    </citation>
    <scope>NUCLEOTIDE SEQUENCE [LARGE SCALE GENOMIC DNA]</scope>
    <source>
        <strain evidence="1 2">Py-F3</strain>
    </source>
</reference>
<name>A0A0D8HDY5_9ACTN</name>
<proteinExistence type="predicted"/>
<organism evidence="1 2">
    <name type="scientific">Acidithrix ferrooxidans</name>
    <dbReference type="NCBI Taxonomy" id="1280514"/>
    <lineage>
        <taxon>Bacteria</taxon>
        <taxon>Bacillati</taxon>
        <taxon>Actinomycetota</taxon>
        <taxon>Acidimicrobiia</taxon>
        <taxon>Acidimicrobiales</taxon>
        <taxon>Acidimicrobiaceae</taxon>
        <taxon>Acidithrix</taxon>
    </lineage>
</organism>
<dbReference type="EMBL" id="JXYS01000095">
    <property type="protein sequence ID" value="KJF16170.1"/>
    <property type="molecule type" value="Genomic_DNA"/>
</dbReference>
<evidence type="ECO:0000313" key="2">
    <source>
        <dbReference type="Proteomes" id="UP000032360"/>
    </source>
</evidence>
<comment type="caution">
    <text evidence="1">The sequence shown here is derived from an EMBL/GenBank/DDBJ whole genome shotgun (WGS) entry which is preliminary data.</text>
</comment>